<dbReference type="PANTHER" id="PTHR43156:SF2">
    <property type="entry name" value="STAGE II SPORULATION PROTEIN E"/>
    <property type="match status" value="1"/>
</dbReference>
<evidence type="ECO:0000259" key="3">
    <source>
        <dbReference type="PROSITE" id="PS50885"/>
    </source>
</evidence>
<comment type="caution">
    <text evidence="4">The sequence shown here is derived from an EMBL/GenBank/DDBJ whole genome shotgun (WGS) entry which is preliminary data.</text>
</comment>
<evidence type="ECO:0000313" key="5">
    <source>
        <dbReference type="Proteomes" id="UP000288096"/>
    </source>
</evidence>
<dbReference type="Gene3D" id="3.60.40.10">
    <property type="entry name" value="PPM-type phosphatase domain"/>
    <property type="match status" value="1"/>
</dbReference>
<evidence type="ECO:0000256" key="2">
    <source>
        <dbReference type="SAM" id="Phobius"/>
    </source>
</evidence>
<dbReference type="OrthoDB" id="9802500at2"/>
<keyword evidence="1" id="KW-0378">Hydrolase</keyword>
<dbReference type="Pfam" id="PF21689">
    <property type="entry name" value="TorS_sensor_domain"/>
    <property type="match status" value="1"/>
</dbReference>
<dbReference type="SMART" id="SM00331">
    <property type="entry name" value="PP2C_SIG"/>
    <property type="match status" value="1"/>
</dbReference>
<dbReference type="Proteomes" id="UP000288096">
    <property type="component" value="Unassembled WGS sequence"/>
</dbReference>
<dbReference type="GO" id="GO:0016791">
    <property type="term" value="F:phosphatase activity"/>
    <property type="evidence" value="ECO:0007669"/>
    <property type="project" value="TreeGrafter"/>
</dbReference>
<dbReference type="InterPro" id="IPR036457">
    <property type="entry name" value="PPM-type-like_dom_sf"/>
</dbReference>
<feature type="domain" description="HAMP" evidence="3">
    <location>
        <begin position="358"/>
        <end position="415"/>
    </location>
</feature>
<dbReference type="Pfam" id="PF00672">
    <property type="entry name" value="HAMP"/>
    <property type="match status" value="1"/>
</dbReference>
<reference evidence="5" key="2">
    <citation type="submission" date="2019-01" db="EMBL/GenBank/DDBJ databases">
        <title>Genome sequence of Desulfonema ishimotonii strain Tokyo 01.</title>
        <authorList>
            <person name="Fukui M."/>
        </authorList>
    </citation>
    <scope>NUCLEOTIDE SEQUENCE [LARGE SCALE GENOMIC DNA]</scope>
    <source>
        <strain evidence="5">Tokyo 01</strain>
    </source>
</reference>
<dbReference type="PANTHER" id="PTHR43156">
    <property type="entry name" value="STAGE II SPORULATION PROTEIN E-RELATED"/>
    <property type="match status" value="1"/>
</dbReference>
<gene>
    <name evidence="4" type="ORF">DENIS_0434</name>
</gene>
<dbReference type="CDD" id="cd06225">
    <property type="entry name" value="HAMP"/>
    <property type="match status" value="1"/>
</dbReference>
<dbReference type="InterPro" id="IPR038188">
    <property type="entry name" value="TorS_sensor_sf"/>
</dbReference>
<organism evidence="4 5">
    <name type="scientific">Desulfonema ishimotonii</name>
    <dbReference type="NCBI Taxonomy" id="45657"/>
    <lineage>
        <taxon>Bacteria</taxon>
        <taxon>Pseudomonadati</taxon>
        <taxon>Thermodesulfobacteriota</taxon>
        <taxon>Desulfobacteria</taxon>
        <taxon>Desulfobacterales</taxon>
        <taxon>Desulfococcaceae</taxon>
        <taxon>Desulfonema</taxon>
    </lineage>
</organism>
<evidence type="ECO:0000313" key="4">
    <source>
        <dbReference type="EMBL" id="GBC59495.1"/>
    </source>
</evidence>
<dbReference type="InterPro" id="IPR001932">
    <property type="entry name" value="PPM-type_phosphatase-like_dom"/>
</dbReference>
<keyword evidence="5" id="KW-1185">Reference proteome</keyword>
<protein>
    <recommendedName>
        <fullName evidence="3">HAMP domain-containing protein</fullName>
    </recommendedName>
</protein>
<keyword evidence="2" id="KW-1133">Transmembrane helix</keyword>
<dbReference type="SUPFAM" id="SSF81606">
    <property type="entry name" value="PP2C-like"/>
    <property type="match status" value="1"/>
</dbReference>
<dbReference type="EMBL" id="BEXT01000001">
    <property type="protein sequence ID" value="GBC59495.1"/>
    <property type="molecule type" value="Genomic_DNA"/>
</dbReference>
<dbReference type="InterPro" id="IPR003660">
    <property type="entry name" value="HAMP_dom"/>
</dbReference>
<feature type="domain" description="HAMP" evidence="3">
    <location>
        <begin position="417"/>
        <end position="454"/>
    </location>
</feature>
<dbReference type="Gene3D" id="1.20.120.1530">
    <property type="match status" value="1"/>
</dbReference>
<dbReference type="Gene3D" id="6.10.340.10">
    <property type="match status" value="1"/>
</dbReference>
<dbReference type="GO" id="GO:0016020">
    <property type="term" value="C:membrane"/>
    <property type="evidence" value="ECO:0007669"/>
    <property type="project" value="InterPro"/>
</dbReference>
<feature type="transmembrane region" description="Helical" evidence="2">
    <location>
        <begin position="332"/>
        <end position="356"/>
    </location>
</feature>
<accession>A0A401FRA7</accession>
<name>A0A401FRA7_9BACT</name>
<proteinExistence type="predicted"/>
<dbReference type="InterPro" id="IPR052016">
    <property type="entry name" value="Bact_Sigma-Reg"/>
</dbReference>
<dbReference type="GO" id="GO:0007165">
    <property type="term" value="P:signal transduction"/>
    <property type="evidence" value="ECO:0007669"/>
    <property type="project" value="InterPro"/>
</dbReference>
<sequence length="755" mass="84092">MSMKTASVRSKLILSFMAVAGFVVLSSALAFYTFVFLGQTLDQVTEDRLPPIILAQQLAAQSERIIASAPALIASVKEDERKAVSDAIRTDVDAISRLISQIRHFQGSARMLAAIESDFTQMVTYLRKIDDAVKQKLRIIEESRNIYDELLTTHREFQAIIKPAISIRKHPIGELEEFLGDYGGEVDTGLVRSVGEAVGQLMPLLEIERLGNGLTNFLLSSATEDNMRNLRIIELKGRSRIADIQEQTSRLKAGMAGACAELMIRFKIYAVGDRSLPELRRQELETTGEAQELLEKSRALSEDLNRTVSELIRKTNADIHQATRSAKKTRRLISAILVFVAVASLVFSAFMGWVYVGQQVIRPINRVVHLMRKVSEGDLPESPDIPRADRNRKDEIGSMTNNLILLIDAACETACIAEEIAGGNLSVEVRERSEQDRMMKALNQMIRRLNEILDETGGMILAVGQGRLDVRGNAGAFDGGWRDLVTGVNDLIDGLSNAISKSAALSREMALARKIQTSLLPTSVENIHPDFEIAASMLTADQVGGDFYDITFDKSGYLWLAVGDVSGHGVTSGLIMMMAQTVHATVTANLDCEARDVVVKTNDILYKNVRERLKESHFMTFTALKYLGDGQFEHAGAHLRIIVYRRASARCELIRTRGVYLNLKKDISKPTENSYFRLERGDVMILYTDGLTEARNSSGELLDMDRILKIVGNHARRDAESMRKHVMADVLRWCGNRREDDMTLVIVKRKEEADG</sequence>
<dbReference type="Pfam" id="PF07228">
    <property type="entry name" value="SpoIIE"/>
    <property type="match status" value="1"/>
</dbReference>
<evidence type="ECO:0000256" key="1">
    <source>
        <dbReference type="ARBA" id="ARBA00022801"/>
    </source>
</evidence>
<dbReference type="PROSITE" id="PS50885">
    <property type="entry name" value="HAMP"/>
    <property type="match status" value="2"/>
</dbReference>
<keyword evidence="2" id="KW-0812">Transmembrane</keyword>
<keyword evidence="2" id="KW-0472">Membrane</keyword>
<dbReference type="Gene3D" id="1.20.58.920">
    <property type="match status" value="1"/>
</dbReference>
<dbReference type="AlphaFoldDB" id="A0A401FRA7"/>
<reference evidence="5" key="1">
    <citation type="submission" date="2017-11" db="EMBL/GenBank/DDBJ databases">
        <authorList>
            <person name="Watanabe M."/>
            <person name="Kojima H."/>
        </authorList>
    </citation>
    <scope>NUCLEOTIDE SEQUENCE [LARGE SCALE GENOMIC DNA]</scope>
    <source>
        <strain evidence="5">Tokyo 01</strain>
    </source>
</reference>